<dbReference type="InterPro" id="IPR027980">
    <property type="entry name" value="RACo_C"/>
</dbReference>
<dbReference type="AlphaFoldDB" id="X1TUZ3"/>
<proteinExistence type="predicted"/>
<dbReference type="EMBL" id="BARW01016792">
    <property type="protein sequence ID" value="GAI95201.1"/>
    <property type="molecule type" value="Genomic_DNA"/>
</dbReference>
<gene>
    <name evidence="2" type="ORF">S12H4_29150</name>
</gene>
<evidence type="ECO:0000313" key="2">
    <source>
        <dbReference type="EMBL" id="GAI95201.1"/>
    </source>
</evidence>
<dbReference type="Pfam" id="PF14574">
    <property type="entry name" value="RACo_C_ter"/>
    <property type="match status" value="1"/>
</dbReference>
<evidence type="ECO:0000259" key="1">
    <source>
        <dbReference type="Pfam" id="PF14574"/>
    </source>
</evidence>
<reference evidence="2" key="1">
    <citation type="journal article" date="2014" name="Front. Microbiol.">
        <title>High frequency of phylogenetically diverse reductive dehalogenase-homologous genes in deep subseafloor sedimentary metagenomes.</title>
        <authorList>
            <person name="Kawai M."/>
            <person name="Futagami T."/>
            <person name="Toyoda A."/>
            <person name="Takaki Y."/>
            <person name="Nishi S."/>
            <person name="Hori S."/>
            <person name="Arai W."/>
            <person name="Tsubouchi T."/>
            <person name="Morono Y."/>
            <person name="Uchiyama I."/>
            <person name="Ito T."/>
            <person name="Fujiyama A."/>
            <person name="Inagaki F."/>
            <person name="Takami H."/>
        </authorList>
    </citation>
    <scope>NUCLEOTIDE SEQUENCE</scope>
    <source>
        <strain evidence="2">Expedition CK06-06</strain>
    </source>
</reference>
<feature type="non-terminal residue" evidence="2">
    <location>
        <position position="1"/>
    </location>
</feature>
<protein>
    <recommendedName>
        <fullName evidence="1">RACo C-terminal domain-containing protein</fullName>
    </recommendedName>
</protein>
<comment type="caution">
    <text evidence="2">The sequence shown here is derived from an EMBL/GenBank/DDBJ whole genome shotgun (WGS) entry which is preliminary data.</text>
</comment>
<sequence>KTSKNTLGIDIGTNTEVALSVNGDIYSLSCASGPAFEGAGIKHGMRAGIGAIEKVNIKNNKIEFKVIGDVPPTGICGSGILDTVSQVRQQRIIDQRGRLQDHDLVSKMKAGREFILVSKENTGIENDIVVTQNDVNEIQLAKAAIRAGINILLKEYGINENEIGNVVIAGAFGTYLNVESAIKIGMFPSIPLNRFTQVGNAAGVGAKLALVSKEHRSIAGNIASGVRYVELTTHPKFTHEFSHALQFP</sequence>
<dbReference type="PANTHER" id="PTHR42895">
    <property type="entry name" value="IRON-SULFUR CLUSTER-BINDING PROTEIN-RELATED"/>
    <property type="match status" value="1"/>
</dbReference>
<accession>X1TUZ3</accession>
<dbReference type="InterPro" id="IPR052911">
    <property type="entry name" value="Corrinoid_activation_enz"/>
</dbReference>
<feature type="domain" description="RACo C-terminal" evidence="1">
    <location>
        <begin position="5"/>
        <end position="248"/>
    </location>
</feature>
<name>X1TUZ3_9ZZZZ</name>
<dbReference type="PANTHER" id="PTHR42895:SF1">
    <property type="entry name" value="IRON-SULFUR CLUSTER PROTEIN"/>
    <property type="match status" value="1"/>
</dbReference>
<organism evidence="2">
    <name type="scientific">marine sediment metagenome</name>
    <dbReference type="NCBI Taxonomy" id="412755"/>
    <lineage>
        <taxon>unclassified sequences</taxon>
        <taxon>metagenomes</taxon>
        <taxon>ecological metagenomes</taxon>
    </lineage>
</organism>